<protein>
    <submittedName>
        <fullName evidence="1">Uncharacterized protein</fullName>
    </submittedName>
</protein>
<keyword evidence="2" id="KW-1185">Reference proteome</keyword>
<name>A0ABN9Y4V1_9DINO</name>
<accession>A0ABN9Y4V1</accession>
<dbReference type="EMBL" id="CAUYUJ010021660">
    <property type="protein sequence ID" value="CAK0906215.1"/>
    <property type="molecule type" value="Genomic_DNA"/>
</dbReference>
<proteinExistence type="predicted"/>
<evidence type="ECO:0000313" key="2">
    <source>
        <dbReference type="Proteomes" id="UP001189429"/>
    </source>
</evidence>
<comment type="caution">
    <text evidence="1">The sequence shown here is derived from an EMBL/GenBank/DDBJ whole genome shotgun (WGS) entry which is preliminary data.</text>
</comment>
<sequence length="185" mass="19347">MAPTDVFAASIAAQVAFDTAMAVMEFGVTPKQQATLLAAVARGAACGTPAQAAGAGASAFEVVQEVVDLVKEGLGGDRMVRIAKEKLREQGSEGVALARRIGRATKARSSSAHSDERIVVRDAAKAAKNGSARGCESLSTVEADLSEKANDCSKEAAVGKFVERELADKAFSLKPVALRERERER</sequence>
<organism evidence="1 2">
    <name type="scientific">Prorocentrum cordatum</name>
    <dbReference type="NCBI Taxonomy" id="2364126"/>
    <lineage>
        <taxon>Eukaryota</taxon>
        <taxon>Sar</taxon>
        <taxon>Alveolata</taxon>
        <taxon>Dinophyceae</taxon>
        <taxon>Prorocentrales</taxon>
        <taxon>Prorocentraceae</taxon>
        <taxon>Prorocentrum</taxon>
    </lineage>
</organism>
<dbReference type="Proteomes" id="UP001189429">
    <property type="component" value="Unassembled WGS sequence"/>
</dbReference>
<reference evidence="1" key="1">
    <citation type="submission" date="2023-10" db="EMBL/GenBank/DDBJ databases">
        <authorList>
            <person name="Chen Y."/>
            <person name="Shah S."/>
            <person name="Dougan E. K."/>
            <person name="Thang M."/>
            <person name="Chan C."/>
        </authorList>
    </citation>
    <scope>NUCLEOTIDE SEQUENCE [LARGE SCALE GENOMIC DNA]</scope>
</reference>
<gene>
    <name evidence="1" type="ORF">PCOR1329_LOCUS81627</name>
</gene>
<evidence type="ECO:0000313" key="1">
    <source>
        <dbReference type="EMBL" id="CAK0906215.1"/>
    </source>
</evidence>